<evidence type="ECO:0008006" key="3">
    <source>
        <dbReference type="Google" id="ProtNLM"/>
    </source>
</evidence>
<evidence type="ECO:0000313" key="1">
    <source>
        <dbReference type="EMBL" id="GJM84425.1"/>
    </source>
</evidence>
<dbReference type="InterPro" id="IPR027417">
    <property type="entry name" value="P-loop_NTPase"/>
</dbReference>
<comment type="caution">
    <text evidence="1">The sequence shown here is derived from an EMBL/GenBank/DDBJ whole genome shotgun (WGS) entry which is preliminary data.</text>
</comment>
<dbReference type="EMBL" id="BQKI01000001">
    <property type="protein sequence ID" value="GJM84425.1"/>
    <property type="molecule type" value="Genomic_DNA"/>
</dbReference>
<dbReference type="Proteomes" id="UP001054889">
    <property type="component" value="Unassembled WGS sequence"/>
</dbReference>
<accession>A0AAV5BFL3</accession>
<reference evidence="1" key="2">
    <citation type="submission" date="2021-12" db="EMBL/GenBank/DDBJ databases">
        <title>Resequencing data analysis of finger millet.</title>
        <authorList>
            <person name="Hatakeyama M."/>
            <person name="Aluri S."/>
            <person name="Balachadran M.T."/>
            <person name="Sivarajan S.R."/>
            <person name="Poveda L."/>
            <person name="Shimizu-Inatsugi R."/>
            <person name="Schlapbach R."/>
            <person name="Sreeman S.M."/>
            <person name="Shimizu K.K."/>
        </authorList>
    </citation>
    <scope>NUCLEOTIDE SEQUENCE</scope>
</reference>
<sequence>MPVCPPTAERLATKLTSTHGAGKMGARAASLPRTKIGAAASLPPAKWGWQWPTCHPQRWRQGRPPCHAPMMGALWLACQAPRPWDVVSCRHLSCLLVRFGGGVSVTKAGSEIWWRELGWIGMHCPFVGFGEGIFHRACFCCPVSTATTVRCGAMRSPAAAGAGSGADFSDALASPSPPAAVPSHPSPGRHYYLAVDRLQFKMFRLFTCMVLAQRTLLELLGVVSDRRSGLPIVVCVSSRDELDAVCAALANLLFVSLSPLYSDQSDQERASILEKFRQATMQWNQTAKATVVAESSKAESTGLKLSIVIATDACLPLAAMAEAPLMARVLINYELPTKKEAYLRRMSTCLAADGIVINMVVGGEVATLKALEEASSLLIAEMPIHK</sequence>
<dbReference type="AlphaFoldDB" id="A0AAV5BFL3"/>
<organism evidence="1 2">
    <name type="scientific">Eleusine coracana subsp. coracana</name>
    <dbReference type="NCBI Taxonomy" id="191504"/>
    <lineage>
        <taxon>Eukaryota</taxon>
        <taxon>Viridiplantae</taxon>
        <taxon>Streptophyta</taxon>
        <taxon>Embryophyta</taxon>
        <taxon>Tracheophyta</taxon>
        <taxon>Spermatophyta</taxon>
        <taxon>Magnoliopsida</taxon>
        <taxon>Liliopsida</taxon>
        <taxon>Poales</taxon>
        <taxon>Poaceae</taxon>
        <taxon>PACMAD clade</taxon>
        <taxon>Chloridoideae</taxon>
        <taxon>Cynodonteae</taxon>
        <taxon>Eleusininae</taxon>
        <taxon>Eleusine</taxon>
    </lineage>
</organism>
<reference evidence="1" key="1">
    <citation type="journal article" date="2018" name="DNA Res.">
        <title>Multiple hybrid de novo genome assembly of finger millet, an orphan allotetraploid crop.</title>
        <authorList>
            <person name="Hatakeyama M."/>
            <person name="Aluri S."/>
            <person name="Balachadran M.T."/>
            <person name="Sivarajan S.R."/>
            <person name="Patrignani A."/>
            <person name="Gruter S."/>
            <person name="Poveda L."/>
            <person name="Shimizu-Inatsugi R."/>
            <person name="Baeten J."/>
            <person name="Francoijs K.J."/>
            <person name="Nataraja K.N."/>
            <person name="Reddy Y.A.N."/>
            <person name="Phadnis S."/>
            <person name="Ravikumar R.L."/>
            <person name="Schlapbach R."/>
            <person name="Sreeman S.M."/>
            <person name="Shimizu K.K."/>
        </authorList>
    </citation>
    <scope>NUCLEOTIDE SEQUENCE</scope>
</reference>
<dbReference type="Gene3D" id="3.40.50.300">
    <property type="entry name" value="P-loop containing nucleotide triphosphate hydrolases"/>
    <property type="match status" value="1"/>
</dbReference>
<protein>
    <recommendedName>
        <fullName evidence="3">Eukaryotic initiation factor 4a</fullName>
    </recommendedName>
</protein>
<keyword evidence="2" id="KW-1185">Reference proteome</keyword>
<evidence type="ECO:0000313" key="2">
    <source>
        <dbReference type="Proteomes" id="UP001054889"/>
    </source>
</evidence>
<name>A0AAV5BFL3_ELECO</name>
<proteinExistence type="predicted"/>
<gene>
    <name evidence="1" type="primary">ga00093</name>
    <name evidence="1" type="ORF">PR202_ga00093</name>
</gene>